<keyword evidence="4" id="KW-1185">Reference proteome</keyword>
<dbReference type="Pfam" id="PF26639">
    <property type="entry name" value="Het-6_barrel"/>
    <property type="match status" value="1"/>
</dbReference>
<dbReference type="AlphaFoldDB" id="A0AAN6T0Z6"/>
<comment type="caution">
    <text evidence="3">The sequence shown here is derived from an EMBL/GenBank/DDBJ whole genome shotgun (WGS) entry which is preliminary data.</text>
</comment>
<name>A0AAN6T0Z6_9PEZI</name>
<reference evidence="3" key="2">
    <citation type="submission" date="2023-05" db="EMBL/GenBank/DDBJ databases">
        <authorList>
            <consortium name="Lawrence Berkeley National Laboratory"/>
            <person name="Steindorff A."/>
            <person name="Hensen N."/>
            <person name="Bonometti L."/>
            <person name="Westerberg I."/>
            <person name="Brannstrom I.O."/>
            <person name="Guillou S."/>
            <person name="Cros-Aarteil S."/>
            <person name="Calhoun S."/>
            <person name="Haridas S."/>
            <person name="Kuo A."/>
            <person name="Mondo S."/>
            <person name="Pangilinan J."/>
            <person name="Riley R."/>
            <person name="Labutti K."/>
            <person name="Andreopoulos B."/>
            <person name="Lipzen A."/>
            <person name="Chen C."/>
            <person name="Yanf M."/>
            <person name="Daum C."/>
            <person name="Ng V."/>
            <person name="Clum A."/>
            <person name="Ohm R."/>
            <person name="Martin F."/>
            <person name="Silar P."/>
            <person name="Natvig D."/>
            <person name="Lalanne C."/>
            <person name="Gautier V."/>
            <person name="Ament-Velasquez S.L."/>
            <person name="Kruys A."/>
            <person name="Hutchinson M.I."/>
            <person name="Powell A.J."/>
            <person name="Barry K."/>
            <person name="Miller A.N."/>
            <person name="Grigoriev I.V."/>
            <person name="Debuchy R."/>
            <person name="Gladieux P."/>
            <person name="Thoren M.H."/>
            <person name="Johannesson H."/>
        </authorList>
    </citation>
    <scope>NUCLEOTIDE SEQUENCE</scope>
    <source>
        <strain evidence="3">CBS 757.83</strain>
    </source>
</reference>
<dbReference type="EMBL" id="MU863638">
    <property type="protein sequence ID" value="KAK4100783.1"/>
    <property type="molecule type" value="Genomic_DNA"/>
</dbReference>
<protein>
    <recommendedName>
        <fullName evidence="2">Heterokaryon incompatibility domain-containing protein</fullName>
    </recommendedName>
</protein>
<dbReference type="InterPro" id="IPR052895">
    <property type="entry name" value="HetReg/Transcr_Mod"/>
</dbReference>
<sequence>MSLKSPSAQSNETMAREFFKHRPLADPKSSIRLLKLEAPAADEAGKPNSTIRLRLIDATLKKAPRYWALSYAWNDESLTEPVYCHGQEFRATPNCAAALRQLASEPGSRKYYLWVDAICIDQTETGEEERNDQLPLMADIYSRAARVVVWLGPGSPASAGTIWGIKLLATLARISPYLVSTLHRGMVKSATAASRATLPRGAGRLFTLFPSHFFEDCDPFSAVLKASWNDRLWTLQEVVLARRATVRAGPAAVAWTKLDRLSRAISAGNAETGFTRYPGDPFMRVRVVGALRGLLAGKRMPEQRYRLPKGHPLGRIEARVPREAEVGVVSHVIIAAGLKAGRMADKVYGQLAILQRHGVQLAKPDQKRPPQEIYRDAARAIIEHQSSLELLSFVSMERDLPGLPSWVPDFGFAWLSWIPGSEFAAAAGDISSPTQYRFDDDGNLLVHAQQMDRVRLKTTGTMSFFKELLQSIKVGTVLSPGAVMEVIRQLQSVVRFALAAGDARGSENRAEPLCMVLMQEMALSARSGSREHWPGLVKHVEKWANAVAEDIEFPSPMETRQPTETTPEGSPDADTPPPAAASAGPDTAEEDSKKAGTSSDDEQIIDPIAPLVPLINKLDRDPASVVIQHMAITRLDGNSLFVTESGRLGVATSQIQEGDAVYLVPGMRLPLIMREVEGGYRLLGSPFLDGAMRGELWRGGEGLDELKIV</sequence>
<reference evidence="3" key="1">
    <citation type="journal article" date="2023" name="Mol. Phylogenet. Evol.">
        <title>Genome-scale phylogeny and comparative genomics of the fungal order Sordariales.</title>
        <authorList>
            <person name="Hensen N."/>
            <person name="Bonometti L."/>
            <person name="Westerberg I."/>
            <person name="Brannstrom I.O."/>
            <person name="Guillou S."/>
            <person name="Cros-Aarteil S."/>
            <person name="Calhoun S."/>
            <person name="Haridas S."/>
            <person name="Kuo A."/>
            <person name="Mondo S."/>
            <person name="Pangilinan J."/>
            <person name="Riley R."/>
            <person name="LaButti K."/>
            <person name="Andreopoulos B."/>
            <person name="Lipzen A."/>
            <person name="Chen C."/>
            <person name="Yan M."/>
            <person name="Daum C."/>
            <person name="Ng V."/>
            <person name="Clum A."/>
            <person name="Steindorff A."/>
            <person name="Ohm R.A."/>
            <person name="Martin F."/>
            <person name="Silar P."/>
            <person name="Natvig D.O."/>
            <person name="Lalanne C."/>
            <person name="Gautier V."/>
            <person name="Ament-Velasquez S.L."/>
            <person name="Kruys A."/>
            <person name="Hutchinson M.I."/>
            <person name="Powell A.J."/>
            <person name="Barry K."/>
            <person name="Miller A.N."/>
            <person name="Grigoriev I.V."/>
            <person name="Debuchy R."/>
            <person name="Gladieux P."/>
            <person name="Hiltunen Thoren M."/>
            <person name="Johannesson H."/>
        </authorList>
    </citation>
    <scope>NUCLEOTIDE SEQUENCE</scope>
    <source>
        <strain evidence="3">CBS 757.83</strain>
    </source>
</reference>
<dbReference type="PANTHER" id="PTHR24148:SF73">
    <property type="entry name" value="HET DOMAIN PROTEIN (AFU_ORTHOLOGUE AFUA_8G01020)"/>
    <property type="match status" value="1"/>
</dbReference>
<dbReference type="Proteomes" id="UP001305647">
    <property type="component" value="Unassembled WGS sequence"/>
</dbReference>
<feature type="compositionally biased region" description="Polar residues" evidence="1">
    <location>
        <begin position="558"/>
        <end position="568"/>
    </location>
</feature>
<evidence type="ECO:0000313" key="4">
    <source>
        <dbReference type="Proteomes" id="UP001305647"/>
    </source>
</evidence>
<organism evidence="3 4">
    <name type="scientific">Parathielavia hyrcaniae</name>
    <dbReference type="NCBI Taxonomy" id="113614"/>
    <lineage>
        <taxon>Eukaryota</taxon>
        <taxon>Fungi</taxon>
        <taxon>Dikarya</taxon>
        <taxon>Ascomycota</taxon>
        <taxon>Pezizomycotina</taxon>
        <taxon>Sordariomycetes</taxon>
        <taxon>Sordariomycetidae</taxon>
        <taxon>Sordariales</taxon>
        <taxon>Chaetomiaceae</taxon>
        <taxon>Parathielavia</taxon>
    </lineage>
</organism>
<evidence type="ECO:0000259" key="2">
    <source>
        <dbReference type="Pfam" id="PF06985"/>
    </source>
</evidence>
<dbReference type="PANTHER" id="PTHR24148">
    <property type="entry name" value="ANKYRIN REPEAT DOMAIN-CONTAINING PROTEIN 39 HOMOLOG-RELATED"/>
    <property type="match status" value="1"/>
</dbReference>
<feature type="region of interest" description="Disordered" evidence="1">
    <location>
        <begin position="550"/>
        <end position="603"/>
    </location>
</feature>
<dbReference type="Pfam" id="PF06985">
    <property type="entry name" value="HET"/>
    <property type="match status" value="1"/>
</dbReference>
<evidence type="ECO:0000313" key="3">
    <source>
        <dbReference type="EMBL" id="KAK4100783.1"/>
    </source>
</evidence>
<feature type="domain" description="Heterokaryon incompatibility" evidence="2">
    <location>
        <begin position="66"/>
        <end position="237"/>
    </location>
</feature>
<evidence type="ECO:0000256" key="1">
    <source>
        <dbReference type="SAM" id="MobiDB-lite"/>
    </source>
</evidence>
<proteinExistence type="predicted"/>
<dbReference type="InterPro" id="IPR010730">
    <property type="entry name" value="HET"/>
</dbReference>
<gene>
    <name evidence="3" type="ORF">N658DRAFT_496869</name>
</gene>
<accession>A0AAN6T0Z6</accession>